<keyword evidence="2" id="KW-0472">Membrane</keyword>
<gene>
    <name evidence="4" type="ORF">TrLO_g10519</name>
</gene>
<feature type="chain" id="PRO_5040735367" description="Tyrosine-protein kinase ephrin type A/B receptor-like domain-containing protein" evidence="3">
    <location>
        <begin position="18"/>
        <end position="1112"/>
    </location>
</feature>
<dbReference type="OrthoDB" id="10422693at2759"/>
<feature type="transmembrane region" description="Helical" evidence="2">
    <location>
        <begin position="567"/>
        <end position="584"/>
    </location>
</feature>
<protein>
    <recommendedName>
        <fullName evidence="6">Tyrosine-protein kinase ephrin type A/B receptor-like domain-containing protein</fullName>
    </recommendedName>
</protein>
<keyword evidence="5" id="KW-1185">Reference proteome</keyword>
<feature type="compositionally biased region" description="Basic and acidic residues" evidence="1">
    <location>
        <begin position="1063"/>
        <end position="1072"/>
    </location>
</feature>
<name>A0A9W7KXZ6_9STRA</name>
<dbReference type="PANTHER" id="PTHR11319">
    <property type="entry name" value="G PROTEIN-COUPLED RECEPTOR-RELATED"/>
    <property type="match status" value="1"/>
</dbReference>
<feature type="compositionally biased region" description="Basic and acidic residues" evidence="1">
    <location>
        <begin position="1043"/>
        <end position="1052"/>
    </location>
</feature>
<feature type="signal peptide" evidence="3">
    <location>
        <begin position="1"/>
        <end position="17"/>
    </location>
</feature>
<sequence>MLLLLLAIALLSVPVTSDDNKCNPYANTNDSCKANFQKDQTGLCTCTPGFTLDKTSCIACEGGKYKDTYGIGVCLACASNYIKNSWYSDKINYPILNSSSSCICGQTYYRDKAPKGSNLDFECKKCPENTLCYYELVEETALIDPIVSPDIDRSLDFRGLNLTQDRIELGLDFYSNERQLTIETLPIEAGYWRWNNKTANLFECASKFACPASRDGSTTCSDVTDTSFPLCEVCKDGASKNSLGVCEECEPMGVMVLICFSILLGMVLSLYIFCWLNVYVFILTEDQKVNFPRYFPKPTLLWKTFRDSPNKTDDGKHWGQRLRTYFKVLISFYQIASSLPNTLATSYPKIYTDFTLYTGPIVNLKVMSLDCFWFYKRYGYYGTFGAVILVPILVVLLGWLVVYPLALCRYPESKARIKKELWNLFYIYSFIIYSHTSTTALSMFDCEHFHDLDADVDDNKAEFLKDDRSIDCSDDNADYQIAKAIACLAVVMYPIGISCMYAYQLWKHRDAIKNEETRDDNPAIESIGFLWKDYRPQYWWFELFENLRRFCFTAAAKMEWFPNGSPLQLALLLLIAHICIYVYGLNCPFQENEENWTARFGQWAIFFQLLLALVASARDKTPPEGTFNISENDVWGVILVILNCTVVLLVGLGMGWPFIVKWYQSREGIYTEGGQSLTSFKNYKEDKDNKEKSDDTHFIEYYKKVAQSQSGEGVADWGALPEGSWKTWCGVCKKSKIHEDEVLRLPGFEWRCAKGNGPIDQGRVKFVVNMTIDEVAIHIRGSKNYHKTAAGRLISELGNGPQAQSQRQLQGLASARNITSQRQIQAQQLQLPPDIVWRQTYSAINVGWGWPGMLHEQRDFIVHEFMKEERMGDGMREVIICSKSSPNSSDLCKDLSVQNSRTRAEKMTGYLLKEHVSKETGQATQTEITFVAEFNLGGRFSFYQFGKFYRNFLAWYLHDEVEMWKKVEKVHNDPSRRMTDTFGVDQYLPETLRKNDNVRGLIKTQSYVDQQTRNISKKIKRRTNGVGEGDEGRGEGFEMKKTVKTEKPERRQSMISKIGSKINDSRVKKELAKNPPVDLRGGINEDLEGKPPPPPPKKLGGGGEGGGGGLRV</sequence>
<feature type="transmembrane region" description="Helical" evidence="2">
    <location>
        <begin position="481"/>
        <end position="503"/>
    </location>
</feature>
<feature type="compositionally biased region" description="Gly residues" evidence="1">
    <location>
        <begin position="1099"/>
        <end position="1112"/>
    </location>
</feature>
<feature type="region of interest" description="Disordered" evidence="1">
    <location>
        <begin position="1043"/>
        <end position="1112"/>
    </location>
</feature>
<accession>A0A9W7KXZ6</accession>
<feature type="transmembrane region" description="Helical" evidence="2">
    <location>
        <begin position="381"/>
        <end position="403"/>
    </location>
</feature>
<reference evidence="5" key="1">
    <citation type="journal article" date="2023" name="Commun. Biol.">
        <title>Genome analysis of Parmales, the sister group of diatoms, reveals the evolutionary specialization of diatoms from phago-mixotrophs to photoautotrophs.</title>
        <authorList>
            <person name="Ban H."/>
            <person name="Sato S."/>
            <person name="Yoshikawa S."/>
            <person name="Yamada K."/>
            <person name="Nakamura Y."/>
            <person name="Ichinomiya M."/>
            <person name="Sato N."/>
            <person name="Blanc-Mathieu R."/>
            <person name="Endo H."/>
            <person name="Kuwata A."/>
            <person name="Ogata H."/>
        </authorList>
    </citation>
    <scope>NUCLEOTIDE SEQUENCE [LARGE SCALE GENOMIC DNA]</scope>
    <source>
        <strain evidence="5">NIES 3700</strain>
    </source>
</reference>
<feature type="transmembrane region" description="Helical" evidence="2">
    <location>
        <begin position="424"/>
        <end position="444"/>
    </location>
</feature>
<keyword evidence="2" id="KW-0812">Transmembrane</keyword>
<keyword evidence="2" id="KW-1133">Transmembrane helix</keyword>
<dbReference type="EMBL" id="BRXW01000229">
    <property type="protein sequence ID" value="GMI15350.1"/>
    <property type="molecule type" value="Genomic_DNA"/>
</dbReference>
<feature type="transmembrane region" description="Helical" evidence="2">
    <location>
        <begin position="252"/>
        <end position="283"/>
    </location>
</feature>
<evidence type="ECO:0000256" key="3">
    <source>
        <dbReference type="SAM" id="SignalP"/>
    </source>
</evidence>
<keyword evidence="3" id="KW-0732">Signal</keyword>
<evidence type="ECO:0000256" key="1">
    <source>
        <dbReference type="SAM" id="MobiDB-lite"/>
    </source>
</evidence>
<dbReference type="AlphaFoldDB" id="A0A9W7KXZ6"/>
<evidence type="ECO:0000313" key="5">
    <source>
        <dbReference type="Proteomes" id="UP001165122"/>
    </source>
</evidence>
<evidence type="ECO:0000256" key="2">
    <source>
        <dbReference type="SAM" id="Phobius"/>
    </source>
</evidence>
<dbReference type="Gene3D" id="2.10.50.10">
    <property type="entry name" value="Tumor Necrosis Factor Receptor, subunit A, domain 2"/>
    <property type="match status" value="1"/>
</dbReference>
<proteinExistence type="predicted"/>
<dbReference type="PANTHER" id="PTHR11319:SF35">
    <property type="entry name" value="OUTER MEMBRANE PROTEIN PMPC-RELATED"/>
    <property type="match status" value="1"/>
</dbReference>
<dbReference type="Proteomes" id="UP001165122">
    <property type="component" value="Unassembled WGS sequence"/>
</dbReference>
<feature type="transmembrane region" description="Helical" evidence="2">
    <location>
        <begin position="596"/>
        <end position="614"/>
    </location>
</feature>
<evidence type="ECO:0008006" key="6">
    <source>
        <dbReference type="Google" id="ProtNLM"/>
    </source>
</evidence>
<feature type="transmembrane region" description="Helical" evidence="2">
    <location>
        <begin position="634"/>
        <end position="659"/>
    </location>
</feature>
<evidence type="ECO:0000313" key="4">
    <source>
        <dbReference type="EMBL" id="GMI15350.1"/>
    </source>
</evidence>
<comment type="caution">
    <text evidence="4">The sequence shown here is derived from an EMBL/GenBank/DDBJ whole genome shotgun (WGS) entry which is preliminary data.</text>
</comment>
<organism evidence="4 5">
    <name type="scientific">Triparma laevis f. longispina</name>
    <dbReference type="NCBI Taxonomy" id="1714387"/>
    <lineage>
        <taxon>Eukaryota</taxon>
        <taxon>Sar</taxon>
        <taxon>Stramenopiles</taxon>
        <taxon>Ochrophyta</taxon>
        <taxon>Bolidophyceae</taxon>
        <taxon>Parmales</taxon>
        <taxon>Triparmaceae</taxon>
        <taxon>Triparma</taxon>
    </lineage>
</organism>